<keyword evidence="3" id="KW-1185">Reference proteome</keyword>
<dbReference type="Gene3D" id="2.40.50.230">
    <property type="entry name" value="Gp5 N-terminal domain"/>
    <property type="match status" value="1"/>
</dbReference>
<dbReference type="RefSeq" id="WP_132325701.1">
    <property type="nucleotide sequence ID" value="NZ_FWZT01000035.1"/>
</dbReference>
<dbReference type="InterPro" id="IPR013046">
    <property type="entry name" value="GpV/Gp45"/>
</dbReference>
<proteinExistence type="predicted"/>
<dbReference type="Pfam" id="PF04717">
    <property type="entry name" value="Phage_base_V"/>
    <property type="match status" value="1"/>
</dbReference>
<protein>
    <submittedName>
        <fullName evidence="2">Phage baseplate assembly protein V</fullName>
    </submittedName>
</protein>
<feature type="domain" description="Gp5/Type VI secretion system Vgr protein OB-fold" evidence="1">
    <location>
        <begin position="19"/>
        <end position="86"/>
    </location>
</feature>
<dbReference type="EMBL" id="FWZT01000035">
    <property type="protein sequence ID" value="SMF80812.1"/>
    <property type="molecule type" value="Genomic_DNA"/>
</dbReference>
<accession>A0A1Y6CQ03</accession>
<dbReference type="InterPro" id="IPR037026">
    <property type="entry name" value="Vgr_OB-fold_dom_sf"/>
</dbReference>
<organism evidence="2 3">
    <name type="scientific">Pseudobacteriovorax antillogorgiicola</name>
    <dbReference type="NCBI Taxonomy" id="1513793"/>
    <lineage>
        <taxon>Bacteria</taxon>
        <taxon>Pseudomonadati</taxon>
        <taxon>Bdellovibrionota</taxon>
        <taxon>Oligoflexia</taxon>
        <taxon>Oligoflexales</taxon>
        <taxon>Pseudobacteriovoracaceae</taxon>
        <taxon>Pseudobacteriovorax</taxon>
    </lineage>
</organism>
<evidence type="ECO:0000259" key="1">
    <source>
        <dbReference type="Pfam" id="PF04717"/>
    </source>
</evidence>
<evidence type="ECO:0000313" key="3">
    <source>
        <dbReference type="Proteomes" id="UP000192907"/>
    </source>
</evidence>
<reference evidence="3" key="1">
    <citation type="submission" date="2017-04" db="EMBL/GenBank/DDBJ databases">
        <authorList>
            <person name="Varghese N."/>
            <person name="Submissions S."/>
        </authorList>
    </citation>
    <scope>NUCLEOTIDE SEQUENCE [LARGE SCALE GENOMIC DNA]</scope>
    <source>
        <strain evidence="3">RKEM611</strain>
    </source>
</reference>
<dbReference type="OrthoDB" id="4931325at2"/>
<name>A0A1Y6CQ03_9BACT</name>
<sequence>MQIERELIEIKRRTANAIRPGKVEAVDLENAFVRVKSGDILTDWRPYFTAHSGNRRDWSPPAVGESCLLLAPGGDLSLCFVLRGLYSDAFTPPSDKPAQHISEFVDGTKLIFDEDESRWSIKTKEIVIDAEKVSITGKKGELIKAISDALAIIAESKTPTMMGPREALEDKTKLPEIKSILDSFLE</sequence>
<dbReference type="NCBIfam" id="TIGR01644">
    <property type="entry name" value="phage_P2_V"/>
    <property type="match status" value="1"/>
</dbReference>
<dbReference type="Proteomes" id="UP000192907">
    <property type="component" value="Unassembled WGS sequence"/>
</dbReference>
<dbReference type="STRING" id="1513793.SAMN06296036_13562"/>
<dbReference type="AlphaFoldDB" id="A0A1Y6CQ03"/>
<gene>
    <name evidence="2" type="ORF">SAMN06296036_13562</name>
</gene>
<evidence type="ECO:0000313" key="2">
    <source>
        <dbReference type="EMBL" id="SMF80812.1"/>
    </source>
</evidence>
<dbReference type="InterPro" id="IPR006531">
    <property type="entry name" value="Gp5/Vgr_OB"/>
</dbReference>